<feature type="region of interest" description="Disordered" evidence="1">
    <location>
        <begin position="942"/>
        <end position="973"/>
    </location>
</feature>
<evidence type="ECO:0000256" key="1">
    <source>
        <dbReference type="SAM" id="MobiDB-lite"/>
    </source>
</evidence>
<dbReference type="EMBL" id="CAUYUJ010021405">
    <property type="protein sequence ID" value="CAK0904515.1"/>
    <property type="molecule type" value="Genomic_DNA"/>
</dbReference>
<feature type="region of interest" description="Disordered" evidence="1">
    <location>
        <begin position="1"/>
        <end position="66"/>
    </location>
</feature>
<organism evidence="2 3">
    <name type="scientific">Prorocentrum cordatum</name>
    <dbReference type="NCBI Taxonomy" id="2364126"/>
    <lineage>
        <taxon>Eukaryota</taxon>
        <taxon>Sar</taxon>
        <taxon>Alveolata</taxon>
        <taxon>Dinophyceae</taxon>
        <taxon>Prorocentrales</taxon>
        <taxon>Prorocentraceae</taxon>
        <taxon>Prorocentrum</taxon>
    </lineage>
</organism>
<feature type="compositionally biased region" description="Basic and acidic residues" evidence="1">
    <location>
        <begin position="1"/>
        <end position="19"/>
    </location>
</feature>
<name>A0ABN9XWT8_9DINO</name>
<keyword evidence="3" id="KW-1185">Reference proteome</keyword>
<evidence type="ECO:0000313" key="2">
    <source>
        <dbReference type="EMBL" id="CAK0904515.1"/>
    </source>
</evidence>
<dbReference type="InterPro" id="IPR017972">
    <property type="entry name" value="Cyt_P450_CS"/>
</dbReference>
<dbReference type="Proteomes" id="UP001189429">
    <property type="component" value="Unassembled WGS sequence"/>
</dbReference>
<feature type="region of interest" description="Disordered" evidence="1">
    <location>
        <begin position="354"/>
        <end position="395"/>
    </location>
</feature>
<accession>A0ABN9XWT8</accession>
<proteinExistence type="predicted"/>
<gene>
    <name evidence="2" type="ORF">PCOR1329_LOCUS80498</name>
</gene>
<reference evidence="2" key="1">
    <citation type="submission" date="2023-10" db="EMBL/GenBank/DDBJ databases">
        <authorList>
            <person name="Chen Y."/>
            <person name="Shah S."/>
            <person name="Dougan E. K."/>
            <person name="Thang M."/>
            <person name="Chan C."/>
        </authorList>
    </citation>
    <scope>NUCLEOTIDE SEQUENCE [LARGE SCALE GENOMIC DNA]</scope>
</reference>
<comment type="caution">
    <text evidence="2">The sequence shown here is derived from an EMBL/GenBank/DDBJ whole genome shotgun (WGS) entry which is preliminary data.</text>
</comment>
<evidence type="ECO:0000313" key="3">
    <source>
        <dbReference type="Proteomes" id="UP001189429"/>
    </source>
</evidence>
<evidence type="ECO:0008006" key="4">
    <source>
        <dbReference type="Google" id="ProtNLM"/>
    </source>
</evidence>
<dbReference type="PROSITE" id="PS00086">
    <property type="entry name" value="CYTOCHROME_P450"/>
    <property type="match status" value="1"/>
</dbReference>
<sequence>MKRGEKVVDAAHAAQRSEDGSDNQGAPTVKSARGTGRGAGRGGPTATQQPRKRKAAGNRGGEASASSVGPLLIRYVSSSTTRQTTKGRCGFCNSQEGSETPFPDAKFPGEPIMKFMHACSCHFKGYVNGQWHFDYTWTQLCAKANEDKDISEAFETSCEIADGKAASSTRPHDVAIKQDTGFTIFSDCILINEQQYKKDILPRVASQMTPNDAGERIAEMKNEHHAEKMSGVLVVDPSQPYVKVRKWSSTCGSHAEWALQAGNYCRDGQAANAEEAIEKYAREMMPTALRGHVSIPTLEEVRKRAIGAARARGLFQEPPTTPVAARYGGPSSSQQRTPTLQPSKVSLALCDGQIGGSSAPPSEAEAVEEPEVMTPRDMPASWLPRPSPSAEDMDDARSCATGVTATAAKRSKGSVHNRLDNPDRLRLDELQSEINLATILDKGADHKMGDKLYALKRFKPADGTVVNKKAKLLGIIDACNSLGGSAVDAMGKEVRMKLLKNLKGVNIDGAFQFKLKLVAAAVREASSVADMVHSSMPWSESFEGHVEQFSVTDPLLAFVRLPLKKAAELSRGFFINNVVLPVTKKDDIDIEALTMMAEAIGDHVGTKEKRDAAPDEFKELANDLFVFSESLKVLLDPCPEALVQCGNRVDVRKFIREEWSEDWSNVVFAFGTGLKECIGECNRAYHTGIKHGEAIRTFTTQLGKPDITATEFETIFEQFGGFGKQLRKGGANPMLNLMCSAMVGWVTPGMASNGDAAAAAESPAALTSLEVKFRAFIAKAVDFRGVDDKIIEKLQAAANDLRTFAGSVASVVQEKTLAEACSSMAHDKEESIVAVREARQQCVGMKFIKNDTIQAVMLCIERCLSRAEAVSIDISDAAKDSNGDADEMLKLLGVALAVVDHIEPKGGKSKEFEEDMRRVDSLFQFAKVVKARNALETACENFDDESSAVDPKPDAGHPAAEPLQDSEGGSPSEGSGIISTFAAFNVQFTQLHKMCTARLVDFSTSFWSALVSETVQKIVELEGLSGGVTNGSSKYWADDADDPNTFDGIQAHFAKALAKQRGISGTVKSLVAAIQGKLNSIKEEAAEHGMEANRAELAERSEKANRRSSSMLWEARAMQTIKNLKASEAVESLTNMRDTLHDASEFGEKDVNKLVSDKISELLAAALSKAK</sequence>
<feature type="region of interest" description="Disordered" evidence="1">
    <location>
        <begin position="319"/>
        <end position="338"/>
    </location>
</feature>
<protein>
    <recommendedName>
        <fullName evidence="4">PARP</fullName>
    </recommendedName>
</protein>